<feature type="domain" description="HTH arsR-type" evidence="3">
    <location>
        <begin position="1"/>
        <end position="84"/>
    </location>
</feature>
<dbReference type="GO" id="GO:0046685">
    <property type="term" value="P:response to arsenic-containing substance"/>
    <property type="evidence" value="ECO:0007669"/>
    <property type="project" value="UniProtKB-KW"/>
</dbReference>
<dbReference type="PANTHER" id="PTHR43428:SF1">
    <property type="entry name" value="ARSENATE REDUCTASE"/>
    <property type="match status" value="1"/>
</dbReference>
<sequence>MLAALGDPTRLAIVDLLMAQDLTPDSLIESLGIPGNLLAHHLKSLQSAGLIARRKSQNDRRRMYVHLMRDSLEGLLPSPAAIAAPRIVFVCTHNSARSVLAEAIWATISEVPGTSAGTHPASRINPQATAAARRAGVRITRPVPQSVLSVLRPDDLVVSVCDAVNEDLEPLANPRLHWSIPDPAGIGTDEAFDAAVIDITERTALLAPRVAATPEHSNPTVAKTSPTKRRSNR</sequence>
<accession>A0A6J7J8W9</accession>
<dbReference type="SMART" id="SM00418">
    <property type="entry name" value="HTH_ARSR"/>
    <property type="match status" value="1"/>
</dbReference>
<dbReference type="InterPro" id="IPR036390">
    <property type="entry name" value="WH_DNA-bd_sf"/>
</dbReference>
<dbReference type="CDD" id="cd00090">
    <property type="entry name" value="HTH_ARSR"/>
    <property type="match status" value="1"/>
</dbReference>
<dbReference type="SMART" id="SM00226">
    <property type="entry name" value="LMWPc"/>
    <property type="match status" value="1"/>
</dbReference>
<dbReference type="PROSITE" id="PS50987">
    <property type="entry name" value="HTH_ARSR_2"/>
    <property type="match status" value="1"/>
</dbReference>
<keyword evidence="1" id="KW-0059">Arsenical resistance</keyword>
<dbReference type="Pfam" id="PF12840">
    <property type="entry name" value="HTH_20"/>
    <property type="match status" value="1"/>
</dbReference>
<protein>
    <submittedName>
        <fullName evidence="4">Unannotated protein</fullName>
    </submittedName>
</protein>
<feature type="compositionally biased region" description="Polar residues" evidence="2">
    <location>
        <begin position="215"/>
        <end position="225"/>
    </location>
</feature>
<reference evidence="4" key="1">
    <citation type="submission" date="2020-05" db="EMBL/GenBank/DDBJ databases">
        <authorList>
            <person name="Chiriac C."/>
            <person name="Salcher M."/>
            <person name="Ghai R."/>
            <person name="Kavagutti S V."/>
        </authorList>
    </citation>
    <scope>NUCLEOTIDE SEQUENCE</scope>
</reference>
<dbReference type="AlphaFoldDB" id="A0A6J7J8W9"/>
<name>A0A6J7J8W9_9ZZZZ</name>
<organism evidence="4">
    <name type="scientific">freshwater metagenome</name>
    <dbReference type="NCBI Taxonomy" id="449393"/>
    <lineage>
        <taxon>unclassified sequences</taxon>
        <taxon>metagenomes</taxon>
        <taxon>ecological metagenomes</taxon>
    </lineage>
</organism>
<dbReference type="Pfam" id="PF01451">
    <property type="entry name" value="LMWPc"/>
    <property type="match status" value="1"/>
</dbReference>
<evidence type="ECO:0000256" key="1">
    <source>
        <dbReference type="ARBA" id="ARBA00022849"/>
    </source>
</evidence>
<dbReference type="SUPFAM" id="SSF46785">
    <property type="entry name" value="Winged helix' DNA-binding domain"/>
    <property type="match status" value="1"/>
</dbReference>
<dbReference type="InterPro" id="IPR011991">
    <property type="entry name" value="ArsR-like_HTH"/>
</dbReference>
<dbReference type="Gene3D" id="3.40.50.2300">
    <property type="match status" value="1"/>
</dbReference>
<evidence type="ECO:0000313" key="4">
    <source>
        <dbReference type="EMBL" id="CAB4939546.1"/>
    </source>
</evidence>
<proteinExistence type="predicted"/>
<dbReference type="EMBL" id="CAFBNE010000018">
    <property type="protein sequence ID" value="CAB4939546.1"/>
    <property type="molecule type" value="Genomic_DNA"/>
</dbReference>
<dbReference type="PRINTS" id="PR00778">
    <property type="entry name" value="HTHARSR"/>
</dbReference>
<dbReference type="GO" id="GO:0003700">
    <property type="term" value="F:DNA-binding transcription factor activity"/>
    <property type="evidence" value="ECO:0007669"/>
    <property type="project" value="InterPro"/>
</dbReference>
<gene>
    <name evidence="4" type="ORF">UFOPK3772_00819</name>
</gene>
<dbReference type="InterPro" id="IPR036196">
    <property type="entry name" value="Ptyr_pPase_sf"/>
</dbReference>
<dbReference type="PANTHER" id="PTHR43428">
    <property type="entry name" value="ARSENATE REDUCTASE"/>
    <property type="match status" value="1"/>
</dbReference>
<feature type="region of interest" description="Disordered" evidence="2">
    <location>
        <begin position="208"/>
        <end position="233"/>
    </location>
</feature>
<evidence type="ECO:0000256" key="2">
    <source>
        <dbReference type="SAM" id="MobiDB-lite"/>
    </source>
</evidence>
<dbReference type="InterPro" id="IPR023485">
    <property type="entry name" value="Ptyr_pPase"/>
</dbReference>
<dbReference type="Gene3D" id="1.10.10.10">
    <property type="entry name" value="Winged helix-like DNA-binding domain superfamily/Winged helix DNA-binding domain"/>
    <property type="match status" value="1"/>
</dbReference>
<evidence type="ECO:0000259" key="3">
    <source>
        <dbReference type="PROSITE" id="PS50987"/>
    </source>
</evidence>
<dbReference type="InterPro" id="IPR001845">
    <property type="entry name" value="HTH_ArsR_DNA-bd_dom"/>
</dbReference>
<dbReference type="SUPFAM" id="SSF52788">
    <property type="entry name" value="Phosphotyrosine protein phosphatases I"/>
    <property type="match status" value="1"/>
</dbReference>
<dbReference type="InterPro" id="IPR036388">
    <property type="entry name" value="WH-like_DNA-bd_sf"/>
</dbReference>